<protein>
    <recommendedName>
        <fullName evidence="4">Reverse transcriptase zinc-binding domain-containing protein</fullName>
    </recommendedName>
</protein>
<reference evidence="1" key="3">
    <citation type="submission" date="2018-07" db="EMBL/GenBank/DDBJ databases">
        <title>WGS assembly of Glycine max.</title>
        <authorList>
            <person name="Schmutz J."/>
            <person name="Cannon S."/>
            <person name="Schlueter J."/>
            <person name="Ma J."/>
            <person name="Mitros T."/>
            <person name="Nelson W."/>
            <person name="Hyten D."/>
            <person name="Song Q."/>
            <person name="Thelen J."/>
            <person name="Cheng J."/>
            <person name="Xu D."/>
            <person name="Hellsten U."/>
            <person name="May G."/>
            <person name="Yu Y."/>
            <person name="Sakurai T."/>
            <person name="Umezawa T."/>
            <person name="Bhattacharyya M."/>
            <person name="Sandhu D."/>
            <person name="Valliyodan B."/>
            <person name="Lindquist E."/>
            <person name="Peto M."/>
            <person name="Grant D."/>
            <person name="Shu S."/>
            <person name="Goodstein D."/>
            <person name="Barry K."/>
            <person name="Futrell-Griggs M."/>
            <person name="Abernathy B."/>
            <person name="Du J."/>
            <person name="Tian Z."/>
            <person name="Zhu L."/>
            <person name="Gill N."/>
            <person name="Joshi T."/>
            <person name="Libault M."/>
            <person name="Sethuraman A."/>
            <person name="Zhang X."/>
            <person name="Shinozaki K."/>
            <person name="Nguyen H."/>
            <person name="Wing R."/>
            <person name="Cregan P."/>
            <person name="Specht J."/>
            <person name="Grimwood J."/>
            <person name="Rokhsar D."/>
            <person name="Stacey G."/>
            <person name="Shoemaker R."/>
            <person name="Jackson S."/>
        </authorList>
    </citation>
    <scope>NUCLEOTIDE SEQUENCE</scope>
    <source>
        <tissue evidence="1">Callus</tissue>
    </source>
</reference>
<accession>A0A0R0J756</accession>
<dbReference type="EMBL" id="CM000840">
    <property type="protein sequence ID" value="KRH50593.1"/>
    <property type="molecule type" value="Genomic_DNA"/>
</dbReference>
<dbReference type="Gramene" id="KRH50593">
    <property type="protein sequence ID" value="KRH50593"/>
    <property type="gene ID" value="GLYMA_07G230500"/>
</dbReference>
<evidence type="ECO:0000313" key="1">
    <source>
        <dbReference type="EMBL" id="KRH50593.1"/>
    </source>
</evidence>
<name>A0A0R0J756_SOYBN</name>
<dbReference type="Gramene" id="KRH50592">
    <property type="protein sequence ID" value="KRH50592"/>
    <property type="gene ID" value="GLYMA_07G230500"/>
</dbReference>
<organism evidence="1">
    <name type="scientific">Glycine max</name>
    <name type="common">Soybean</name>
    <name type="synonym">Glycine hispida</name>
    <dbReference type="NCBI Taxonomy" id="3847"/>
    <lineage>
        <taxon>Eukaryota</taxon>
        <taxon>Viridiplantae</taxon>
        <taxon>Streptophyta</taxon>
        <taxon>Embryophyta</taxon>
        <taxon>Tracheophyta</taxon>
        <taxon>Spermatophyta</taxon>
        <taxon>Magnoliopsida</taxon>
        <taxon>eudicotyledons</taxon>
        <taxon>Gunneridae</taxon>
        <taxon>Pentapetalae</taxon>
        <taxon>rosids</taxon>
        <taxon>fabids</taxon>
        <taxon>Fabales</taxon>
        <taxon>Fabaceae</taxon>
        <taxon>Papilionoideae</taxon>
        <taxon>50 kb inversion clade</taxon>
        <taxon>NPAAA clade</taxon>
        <taxon>indigoferoid/millettioid clade</taxon>
        <taxon>Phaseoleae</taxon>
        <taxon>Glycine</taxon>
        <taxon>Glycine subgen. Soja</taxon>
    </lineage>
</organism>
<evidence type="ECO:0000313" key="2">
    <source>
        <dbReference type="EnsemblPlants" id="KRH50592"/>
    </source>
</evidence>
<dbReference type="InParanoid" id="A0A0R0J756"/>
<sequence>MRCLDIPDVETSCVLCREMAEDYNHLFFFQCIFAYQLYRKMRVIIIANWALVLEGKRIGGLSSCFGT</sequence>
<evidence type="ECO:0000313" key="3">
    <source>
        <dbReference type="Proteomes" id="UP000008827"/>
    </source>
</evidence>
<dbReference type="EnsemblPlants" id="KRH50593">
    <property type="protein sequence ID" value="KRH50593"/>
    <property type="gene ID" value="GLYMA_07G230500"/>
</dbReference>
<dbReference type="Proteomes" id="UP000008827">
    <property type="component" value="Chromosome 7"/>
</dbReference>
<dbReference type="AlphaFoldDB" id="A0A0R0J756"/>
<dbReference type="EnsemblPlants" id="KRH50592">
    <property type="protein sequence ID" value="KRH50592"/>
    <property type="gene ID" value="GLYMA_07G230500"/>
</dbReference>
<dbReference type="EMBL" id="CM000840">
    <property type="protein sequence ID" value="KRH50592.1"/>
    <property type="molecule type" value="Genomic_DNA"/>
</dbReference>
<gene>
    <name evidence="1" type="ORF">GLYMA_07G230500</name>
</gene>
<keyword evidence="3" id="KW-1185">Reference proteome</keyword>
<proteinExistence type="predicted"/>
<evidence type="ECO:0008006" key="4">
    <source>
        <dbReference type="Google" id="ProtNLM"/>
    </source>
</evidence>
<reference evidence="2" key="2">
    <citation type="submission" date="2018-02" db="UniProtKB">
        <authorList>
            <consortium name="EnsemblPlants"/>
        </authorList>
    </citation>
    <scope>IDENTIFICATION</scope>
    <source>
        <strain evidence="2">Williams 82</strain>
    </source>
</reference>
<reference evidence="1 2" key="1">
    <citation type="journal article" date="2010" name="Nature">
        <title>Genome sequence of the palaeopolyploid soybean.</title>
        <authorList>
            <person name="Schmutz J."/>
            <person name="Cannon S.B."/>
            <person name="Schlueter J."/>
            <person name="Ma J."/>
            <person name="Mitros T."/>
            <person name="Nelson W."/>
            <person name="Hyten D.L."/>
            <person name="Song Q."/>
            <person name="Thelen J.J."/>
            <person name="Cheng J."/>
            <person name="Xu D."/>
            <person name="Hellsten U."/>
            <person name="May G.D."/>
            <person name="Yu Y."/>
            <person name="Sakurai T."/>
            <person name="Umezawa T."/>
            <person name="Bhattacharyya M.K."/>
            <person name="Sandhu D."/>
            <person name="Valliyodan B."/>
            <person name="Lindquist E."/>
            <person name="Peto M."/>
            <person name="Grant D."/>
            <person name="Shu S."/>
            <person name="Goodstein D."/>
            <person name="Barry K."/>
            <person name="Futrell-Griggs M."/>
            <person name="Abernathy B."/>
            <person name="Du J."/>
            <person name="Tian Z."/>
            <person name="Zhu L."/>
            <person name="Gill N."/>
            <person name="Joshi T."/>
            <person name="Libault M."/>
            <person name="Sethuraman A."/>
            <person name="Zhang X.-C."/>
            <person name="Shinozaki K."/>
            <person name="Nguyen H.T."/>
            <person name="Wing R.A."/>
            <person name="Cregan P."/>
            <person name="Specht J."/>
            <person name="Grimwood J."/>
            <person name="Rokhsar D."/>
            <person name="Stacey G."/>
            <person name="Shoemaker R.C."/>
            <person name="Jackson S.A."/>
        </authorList>
    </citation>
    <scope>NUCLEOTIDE SEQUENCE</scope>
    <source>
        <strain evidence="2">cv. Williams 82</strain>
        <tissue evidence="1">Callus</tissue>
    </source>
</reference>